<evidence type="ECO:0000256" key="2">
    <source>
        <dbReference type="ARBA" id="ARBA00022801"/>
    </source>
</evidence>
<accession>A0ABN1AB76</accession>
<evidence type="ECO:0000256" key="1">
    <source>
        <dbReference type="ARBA" id="ARBA00007169"/>
    </source>
</evidence>
<sequence>MSTAPATTVVALKRTAGAERTLVCLGFCGGGTAAYHEWAAAMPAGTDLLAVCYPGREGRFAEEYADTWDALAQDATAAVRAATSSGGPYVLFGHSMGGWMAFDVTTRLAAAGDPLPDTLVVSSCNAPDRGLTARDRFPARGDADGELLTWMSVHGLLPAHVLDDEDLTEMAVELMRADIRVRDTFTYTGARITVPLQVLSGAEDAVVGDDAGDRWGGLTTAAHRHDVLPGGHFYTPGVWRTLPDRIPALTAADGQPTAPATGCTGQGTGGLSG</sequence>
<dbReference type="PANTHER" id="PTHR11487">
    <property type="entry name" value="THIOESTERASE"/>
    <property type="match status" value="1"/>
</dbReference>
<dbReference type="SUPFAM" id="SSF53474">
    <property type="entry name" value="alpha/beta-Hydrolases"/>
    <property type="match status" value="1"/>
</dbReference>
<organism evidence="5 6">
    <name type="scientific">Streptomyces stramineus</name>
    <dbReference type="NCBI Taxonomy" id="173861"/>
    <lineage>
        <taxon>Bacteria</taxon>
        <taxon>Bacillati</taxon>
        <taxon>Actinomycetota</taxon>
        <taxon>Actinomycetes</taxon>
        <taxon>Kitasatosporales</taxon>
        <taxon>Streptomycetaceae</taxon>
        <taxon>Streptomyces</taxon>
    </lineage>
</organism>
<dbReference type="InterPro" id="IPR029058">
    <property type="entry name" value="AB_hydrolase_fold"/>
</dbReference>
<dbReference type="Pfam" id="PF00975">
    <property type="entry name" value="Thioesterase"/>
    <property type="match status" value="1"/>
</dbReference>
<dbReference type="RefSeq" id="WP_344092130.1">
    <property type="nucleotide sequence ID" value="NZ_BAAAHB010000041.1"/>
</dbReference>
<dbReference type="InterPro" id="IPR012223">
    <property type="entry name" value="TEII"/>
</dbReference>
<comment type="caution">
    <text evidence="5">The sequence shown here is derived from an EMBL/GenBank/DDBJ whole genome shotgun (WGS) entry which is preliminary data.</text>
</comment>
<evidence type="ECO:0000313" key="5">
    <source>
        <dbReference type="EMBL" id="GAA0472166.1"/>
    </source>
</evidence>
<evidence type="ECO:0000259" key="4">
    <source>
        <dbReference type="SMART" id="SM00824"/>
    </source>
</evidence>
<dbReference type="InterPro" id="IPR020802">
    <property type="entry name" value="TesA-like"/>
</dbReference>
<dbReference type="InterPro" id="IPR001031">
    <property type="entry name" value="Thioesterase"/>
</dbReference>
<reference evidence="5 6" key="1">
    <citation type="journal article" date="2019" name="Int. J. Syst. Evol. Microbiol.">
        <title>The Global Catalogue of Microorganisms (GCM) 10K type strain sequencing project: providing services to taxonomists for standard genome sequencing and annotation.</title>
        <authorList>
            <consortium name="The Broad Institute Genomics Platform"/>
            <consortium name="The Broad Institute Genome Sequencing Center for Infectious Disease"/>
            <person name="Wu L."/>
            <person name="Ma J."/>
        </authorList>
    </citation>
    <scope>NUCLEOTIDE SEQUENCE [LARGE SCALE GENOMIC DNA]</scope>
    <source>
        <strain evidence="5 6">JCM 10649</strain>
    </source>
</reference>
<dbReference type="SMART" id="SM00824">
    <property type="entry name" value="PKS_TE"/>
    <property type="match status" value="1"/>
</dbReference>
<comment type="similarity">
    <text evidence="1">Belongs to the thioesterase family.</text>
</comment>
<evidence type="ECO:0000313" key="6">
    <source>
        <dbReference type="Proteomes" id="UP001499895"/>
    </source>
</evidence>
<dbReference type="PANTHER" id="PTHR11487:SF0">
    <property type="entry name" value="S-ACYL FATTY ACID SYNTHASE THIOESTERASE, MEDIUM CHAIN"/>
    <property type="match status" value="1"/>
</dbReference>
<evidence type="ECO:0000256" key="3">
    <source>
        <dbReference type="SAM" id="MobiDB-lite"/>
    </source>
</evidence>
<protein>
    <submittedName>
        <fullName evidence="5">Alpha/beta fold hydrolase</fullName>
    </submittedName>
</protein>
<dbReference type="Gene3D" id="3.40.50.1820">
    <property type="entry name" value="alpha/beta hydrolase"/>
    <property type="match status" value="1"/>
</dbReference>
<gene>
    <name evidence="5" type="ORF">GCM10009544_37750</name>
</gene>
<feature type="compositionally biased region" description="Gly residues" evidence="3">
    <location>
        <begin position="264"/>
        <end position="273"/>
    </location>
</feature>
<name>A0ABN1AB76_9ACTN</name>
<feature type="region of interest" description="Disordered" evidence="3">
    <location>
        <begin position="249"/>
        <end position="273"/>
    </location>
</feature>
<feature type="domain" description="Thioesterase TesA-like" evidence="4">
    <location>
        <begin position="23"/>
        <end position="228"/>
    </location>
</feature>
<dbReference type="EMBL" id="BAAAHB010000041">
    <property type="protein sequence ID" value="GAA0472166.1"/>
    <property type="molecule type" value="Genomic_DNA"/>
</dbReference>
<keyword evidence="2 5" id="KW-0378">Hydrolase</keyword>
<dbReference type="Proteomes" id="UP001499895">
    <property type="component" value="Unassembled WGS sequence"/>
</dbReference>
<proteinExistence type="inferred from homology"/>
<keyword evidence="6" id="KW-1185">Reference proteome</keyword>
<dbReference type="GO" id="GO:0016787">
    <property type="term" value="F:hydrolase activity"/>
    <property type="evidence" value="ECO:0007669"/>
    <property type="project" value="UniProtKB-KW"/>
</dbReference>